<gene>
    <name evidence="1" type="ORF">SLEP1_g20368</name>
</gene>
<dbReference type="AlphaFoldDB" id="A0AAV5J2G6"/>
<evidence type="ECO:0000313" key="1">
    <source>
        <dbReference type="EMBL" id="GKV08784.1"/>
    </source>
</evidence>
<organism evidence="1 2">
    <name type="scientific">Rubroshorea leprosula</name>
    <dbReference type="NCBI Taxonomy" id="152421"/>
    <lineage>
        <taxon>Eukaryota</taxon>
        <taxon>Viridiplantae</taxon>
        <taxon>Streptophyta</taxon>
        <taxon>Embryophyta</taxon>
        <taxon>Tracheophyta</taxon>
        <taxon>Spermatophyta</taxon>
        <taxon>Magnoliopsida</taxon>
        <taxon>eudicotyledons</taxon>
        <taxon>Gunneridae</taxon>
        <taxon>Pentapetalae</taxon>
        <taxon>rosids</taxon>
        <taxon>malvids</taxon>
        <taxon>Malvales</taxon>
        <taxon>Dipterocarpaceae</taxon>
        <taxon>Rubroshorea</taxon>
    </lineage>
</organism>
<keyword evidence="2" id="KW-1185">Reference proteome</keyword>
<protein>
    <submittedName>
        <fullName evidence="1">Uncharacterized protein</fullName>
    </submittedName>
</protein>
<sequence length="38" mass="4193">MLPNVASCTCAFIIAPVYKKKIQPPESDETLKRGSNNK</sequence>
<comment type="caution">
    <text evidence="1">The sequence shown here is derived from an EMBL/GenBank/DDBJ whole genome shotgun (WGS) entry which is preliminary data.</text>
</comment>
<proteinExistence type="predicted"/>
<evidence type="ECO:0000313" key="2">
    <source>
        <dbReference type="Proteomes" id="UP001054252"/>
    </source>
</evidence>
<name>A0AAV5J2G6_9ROSI</name>
<dbReference type="Proteomes" id="UP001054252">
    <property type="component" value="Unassembled WGS sequence"/>
</dbReference>
<reference evidence="1 2" key="1">
    <citation type="journal article" date="2021" name="Commun. Biol.">
        <title>The genome of Shorea leprosula (Dipterocarpaceae) highlights the ecological relevance of drought in aseasonal tropical rainforests.</title>
        <authorList>
            <person name="Ng K.K.S."/>
            <person name="Kobayashi M.J."/>
            <person name="Fawcett J.A."/>
            <person name="Hatakeyama M."/>
            <person name="Paape T."/>
            <person name="Ng C.H."/>
            <person name="Ang C.C."/>
            <person name="Tnah L.H."/>
            <person name="Lee C.T."/>
            <person name="Nishiyama T."/>
            <person name="Sese J."/>
            <person name="O'Brien M.J."/>
            <person name="Copetti D."/>
            <person name="Mohd Noor M.I."/>
            <person name="Ong R.C."/>
            <person name="Putra M."/>
            <person name="Sireger I.Z."/>
            <person name="Indrioko S."/>
            <person name="Kosugi Y."/>
            <person name="Izuno A."/>
            <person name="Isagi Y."/>
            <person name="Lee S.L."/>
            <person name="Shimizu K.K."/>
        </authorList>
    </citation>
    <scope>NUCLEOTIDE SEQUENCE [LARGE SCALE GENOMIC DNA]</scope>
    <source>
        <strain evidence="1">214</strain>
    </source>
</reference>
<accession>A0AAV5J2G6</accession>
<dbReference type="EMBL" id="BPVZ01000029">
    <property type="protein sequence ID" value="GKV08784.1"/>
    <property type="molecule type" value="Genomic_DNA"/>
</dbReference>